<name>A0A3D9SFM9_9ACTN</name>
<dbReference type="Proteomes" id="UP000256661">
    <property type="component" value="Unassembled WGS sequence"/>
</dbReference>
<dbReference type="RefSeq" id="WP_116020622.1">
    <property type="nucleotide sequence ID" value="NZ_QTTT01000001.1"/>
</dbReference>
<reference evidence="4 5" key="1">
    <citation type="submission" date="2018-08" db="EMBL/GenBank/DDBJ databases">
        <title>Sequencing the genomes of 1000 actinobacteria strains.</title>
        <authorList>
            <person name="Klenk H.-P."/>
        </authorList>
    </citation>
    <scope>NUCLEOTIDE SEQUENCE [LARGE SCALE GENOMIC DNA]</scope>
    <source>
        <strain evidence="4 5">DSM 43927</strain>
    </source>
</reference>
<keyword evidence="4" id="KW-0808">Transferase</keyword>
<gene>
    <name evidence="4" type="ORF">DFJ69_0064</name>
</gene>
<accession>A0A3D9SFM9</accession>
<dbReference type="Pfam" id="PF08241">
    <property type="entry name" value="Methyltransf_11"/>
    <property type="match status" value="1"/>
</dbReference>
<keyword evidence="4" id="KW-0489">Methyltransferase</keyword>
<dbReference type="GO" id="GO:0008757">
    <property type="term" value="F:S-adenosylmethionine-dependent methyltransferase activity"/>
    <property type="evidence" value="ECO:0007669"/>
    <property type="project" value="InterPro"/>
</dbReference>
<feature type="domain" description="Methyltransferase type 11" evidence="3">
    <location>
        <begin position="84"/>
        <end position="186"/>
    </location>
</feature>
<evidence type="ECO:0000256" key="2">
    <source>
        <dbReference type="SAM" id="MobiDB-lite"/>
    </source>
</evidence>
<evidence type="ECO:0000313" key="5">
    <source>
        <dbReference type="Proteomes" id="UP000256661"/>
    </source>
</evidence>
<keyword evidence="1" id="KW-0620">Polyamine biosynthesis</keyword>
<dbReference type="NCBIfam" id="NF037959">
    <property type="entry name" value="MFS_SpdSyn"/>
    <property type="match status" value="1"/>
</dbReference>
<protein>
    <submittedName>
        <fullName evidence="4">Methyltransferase family protein</fullName>
    </submittedName>
</protein>
<evidence type="ECO:0000256" key="1">
    <source>
        <dbReference type="ARBA" id="ARBA00023115"/>
    </source>
</evidence>
<dbReference type="InterPro" id="IPR013216">
    <property type="entry name" value="Methyltransf_11"/>
</dbReference>
<dbReference type="GO" id="GO:0032259">
    <property type="term" value="P:methylation"/>
    <property type="evidence" value="ECO:0007669"/>
    <property type="project" value="UniProtKB-KW"/>
</dbReference>
<dbReference type="SUPFAM" id="SSF53335">
    <property type="entry name" value="S-adenosyl-L-methionine-dependent methyltransferases"/>
    <property type="match status" value="1"/>
</dbReference>
<feature type="compositionally biased region" description="Basic and acidic residues" evidence="2">
    <location>
        <begin position="14"/>
        <end position="36"/>
    </location>
</feature>
<dbReference type="PANTHER" id="PTHR43317">
    <property type="entry name" value="THERMOSPERMINE SYNTHASE ACAULIS5"/>
    <property type="match status" value="1"/>
</dbReference>
<dbReference type="Gene3D" id="3.40.50.150">
    <property type="entry name" value="Vaccinia Virus protein VP39"/>
    <property type="match status" value="1"/>
</dbReference>
<feature type="region of interest" description="Disordered" evidence="2">
    <location>
        <begin position="1"/>
        <end position="38"/>
    </location>
</feature>
<proteinExistence type="predicted"/>
<keyword evidence="5" id="KW-1185">Reference proteome</keyword>
<dbReference type="AlphaFoldDB" id="A0A3D9SFM9"/>
<dbReference type="GO" id="GO:0006596">
    <property type="term" value="P:polyamine biosynthetic process"/>
    <property type="evidence" value="ECO:0007669"/>
    <property type="project" value="UniProtKB-KW"/>
</dbReference>
<evidence type="ECO:0000313" key="4">
    <source>
        <dbReference type="EMBL" id="REE94716.1"/>
    </source>
</evidence>
<dbReference type="PANTHER" id="PTHR43317:SF1">
    <property type="entry name" value="THERMOSPERMINE SYNTHASE ACAULIS5"/>
    <property type="match status" value="1"/>
</dbReference>
<dbReference type="EMBL" id="QTTT01000001">
    <property type="protein sequence ID" value="REE94716.1"/>
    <property type="molecule type" value="Genomic_DNA"/>
</dbReference>
<comment type="caution">
    <text evidence="4">The sequence shown here is derived from an EMBL/GenBank/DDBJ whole genome shotgun (WGS) entry which is preliminary data.</text>
</comment>
<organism evidence="4 5">
    <name type="scientific">Thermomonospora umbrina</name>
    <dbReference type="NCBI Taxonomy" id="111806"/>
    <lineage>
        <taxon>Bacteria</taxon>
        <taxon>Bacillati</taxon>
        <taxon>Actinomycetota</taxon>
        <taxon>Actinomycetes</taxon>
        <taxon>Streptosporangiales</taxon>
        <taxon>Thermomonosporaceae</taxon>
        <taxon>Thermomonospora</taxon>
    </lineage>
</organism>
<dbReference type="InterPro" id="IPR029063">
    <property type="entry name" value="SAM-dependent_MTases_sf"/>
</dbReference>
<sequence length="291" mass="31473">MAQRRGGRGSRRPRVAETVRSDDGRAELRPDPERPHGRLLNVGGVPQSYVDLADPTYLGFEYMRLMGDVIDCLGTGREPLDVVHVGGGACTLARYVAATRPGSRQLVLEPDAELVGFVREHLPLRDVRGLRVRVVDGRAGVRALPDASDDLLVLDAFADTAMPAELATEEFAREARRVLRPSGVHLVNLADGHRLEFARRMVVTVRSIFPRTLLLADPGVLRGRRFGNLVLAASAVDLPEAELTRRAASGMVRARCMDGEALAGFAAGAAPLRDGGEVSVPVPPERLFGRP</sequence>
<evidence type="ECO:0000259" key="3">
    <source>
        <dbReference type="Pfam" id="PF08241"/>
    </source>
</evidence>
<dbReference type="OrthoDB" id="8221452at2"/>
<feature type="compositionally biased region" description="Basic residues" evidence="2">
    <location>
        <begin position="1"/>
        <end position="13"/>
    </location>
</feature>